<name>A0ABV7TY22_9NEIS</name>
<keyword evidence="6" id="KW-1185">Reference proteome</keyword>
<comment type="similarity">
    <text evidence="4">Belongs to the glutamate--cysteine ligase type 2 family. YbdK subfamily.</text>
</comment>
<evidence type="ECO:0000256" key="4">
    <source>
        <dbReference type="HAMAP-Rule" id="MF_01609"/>
    </source>
</evidence>
<gene>
    <name evidence="5" type="ORF">ACFOKJ_16175</name>
</gene>
<dbReference type="Gene3D" id="3.30.590.20">
    <property type="match status" value="1"/>
</dbReference>
<comment type="catalytic activity">
    <reaction evidence="4">
        <text>L-cysteine + L-glutamate + ATP = gamma-L-glutamyl-L-cysteine + ADP + phosphate + H(+)</text>
        <dbReference type="Rhea" id="RHEA:13285"/>
        <dbReference type="ChEBI" id="CHEBI:15378"/>
        <dbReference type="ChEBI" id="CHEBI:29985"/>
        <dbReference type="ChEBI" id="CHEBI:30616"/>
        <dbReference type="ChEBI" id="CHEBI:35235"/>
        <dbReference type="ChEBI" id="CHEBI:43474"/>
        <dbReference type="ChEBI" id="CHEBI:58173"/>
        <dbReference type="ChEBI" id="CHEBI:456216"/>
        <dbReference type="EC" id="6.3.2.2"/>
    </reaction>
</comment>
<keyword evidence="3 4" id="KW-0067">ATP-binding</keyword>
<dbReference type="PANTHER" id="PTHR36510">
    <property type="entry name" value="GLUTAMATE--CYSTEINE LIGASE 2-RELATED"/>
    <property type="match status" value="1"/>
</dbReference>
<reference evidence="6" key="1">
    <citation type="journal article" date="2019" name="Int. J. Syst. Evol. Microbiol.">
        <title>The Global Catalogue of Microorganisms (GCM) 10K type strain sequencing project: providing services to taxonomists for standard genome sequencing and annotation.</title>
        <authorList>
            <consortium name="The Broad Institute Genomics Platform"/>
            <consortium name="The Broad Institute Genome Sequencing Center for Infectious Disease"/>
            <person name="Wu L."/>
            <person name="Ma J."/>
        </authorList>
    </citation>
    <scope>NUCLEOTIDE SEQUENCE [LARGE SCALE GENOMIC DNA]</scope>
    <source>
        <strain evidence="6">KCTC 42195</strain>
    </source>
</reference>
<accession>A0ABV7TY22</accession>
<protein>
    <recommendedName>
        <fullName evidence="4">Putative glutamate--cysteine ligase 2</fullName>
        <ecNumber evidence="4">6.3.2.2</ecNumber>
    </recommendedName>
    <alternativeName>
        <fullName evidence="4">Gamma-glutamylcysteine synthetase 2</fullName>
        <shortName evidence="4">GCS 2</shortName>
        <shortName evidence="4">Gamma-GCS 2</shortName>
    </alternativeName>
</protein>
<dbReference type="GO" id="GO:0004357">
    <property type="term" value="F:glutamate-cysteine ligase activity"/>
    <property type="evidence" value="ECO:0007669"/>
    <property type="project" value="UniProtKB-EC"/>
</dbReference>
<dbReference type="Pfam" id="PF04107">
    <property type="entry name" value="GCS2"/>
    <property type="match status" value="1"/>
</dbReference>
<comment type="function">
    <text evidence="4">ATP-dependent carboxylate-amine ligase which exhibits weak glutamate--cysteine ligase activity.</text>
</comment>
<keyword evidence="2 4" id="KW-0547">Nucleotide-binding</keyword>
<sequence length="372" mass="41605">MQIAEFTRSELGTIGVELEVQLLDRQTLDLKPCASELLALRQPHQLAHFKQEVTCSMLEINSGIHDDSATLQTELQSLARQLQQLAADCDAIACGGGTHPFQDWRQRQISNQQRYHAFAEHYGYLARQFTVFGQHIHIGCPDGDTAIWLCHALGYYIPHLIALSSASPFVQGEATAFASSRSNTVLAFPNSGHLPAGVRNWRDFQQHAEQLASCGVIQSLKDLYWDIRPKPEYGTVELRVFDTPYNISRATQLAALTQALGLYFVTTRPTLPGRAALYSVYDYNRFQAARFGCDAEFIDIRCGQRRSLRASLLEMLQMLAPYSSSDYGRSCLQELEAAIVSNRLDYQQATQLAADSQSLQHVQQTLAGNWAD</sequence>
<dbReference type="NCBIfam" id="TIGR02050">
    <property type="entry name" value="gshA_cyan_rel"/>
    <property type="match status" value="1"/>
</dbReference>
<dbReference type="InterPro" id="IPR014746">
    <property type="entry name" value="Gln_synth/guanido_kin_cat_dom"/>
</dbReference>
<evidence type="ECO:0000256" key="1">
    <source>
        <dbReference type="ARBA" id="ARBA00022598"/>
    </source>
</evidence>
<evidence type="ECO:0000313" key="5">
    <source>
        <dbReference type="EMBL" id="MFC3627658.1"/>
    </source>
</evidence>
<dbReference type="RefSeq" id="WP_390281525.1">
    <property type="nucleotide sequence ID" value="NZ_JBHRYH010000046.1"/>
</dbReference>
<dbReference type="InterPro" id="IPR006336">
    <property type="entry name" value="GCS2"/>
</dbReference>
<comment type="caution">
    <text evidence="5">The sequence shown here is derived from an EMBL/GenBank/DDBJ whole genome shotgun (WGS) entry which is preliminary data.</text>
</comment>
<dbReference type="InterPro" id="IPR050141">
    <property type="entry name" value="GCL_type2/YbdK_subfam"/>
</dbReference>
<dbReference type="NCBIfam" id="NF010040">
    <property type="entry name" value="PRK13516.1"/>
    <property type="match status" value="1"/>
</dbReference>
<organism evidence="5 6">
    <name type="scientific">Vogesella amnigena</name>
    <dbReference type="NCBI Taxonomy" id="1507449"/>
    <lineage>
        <taxon>Bacteria</taxon>
        <taxon>Pseudomonadati</taxon>
        <taxon>Pseudomonadota</taxon>
        <taxon>Betaproteobacteria</taxon>
        <taxon>Neisseriales</taxon>
        <taxon>Chromobacteriaceae</taxon>
        <taxon>Vogesella</taxon>
    </lineage>
</organism>
<dbReference type="PANTHER" id="PTHR36510:SF1">
    <property type="entry name" value="GLUTAMATE--CYSTEINE LIGASE 2-RELATED"/>
    <property type="match status" value="1"/>
</dbReference>
<proteinExistence type="inferred from homology"/>
<dbReference type="HAMAP" id="MF_01609">
    <property type="entry name" value="Glu_cys_ligase_2"/>
    <property type="match status" value="1"/>
</dbReference>
<dbReference type="InterPro" id="IPR011793">
    <property type="entry name" value="YbdK"/>
</dbReference>
<dbReference type="Proteomes" id="UP001595636">
    <property type="component" value="Unassembled WGS sequence"/>
</dbReference>
<dbReference type="SUPFAM" id="SSF55931">
    <property type="entry name" value="Glutamine synthetase/guanido kinase"/>
    <property type="match status" value="1"/>
</dbReference>
<evidence type="ECO:0000256" key="3">
    <source>
        <dbReference type="ARBA" id="ARBA00022840"/>
    </source>
</evidence>
<evidence type="ECO:0000256" key="2">
    <source>
        <dbReference type="ARBA" id="ARBA00022741"/>
    </source>
</evidence>
<evidence type="ECO:0000313" key="6">
    <source>
        <dbReference type="Proteomes" id="UP001595636"/>
    </source>
</evidence>
<keyword evidence="1 4" id="KW-0436">Ligase</keyword>
<dbReference type="EMBL" id="JBHRYH010000046">
    <property type="protein sequence ID" value="MFC3627658.1"/>
    <property type="molecule type" value="Genomic_DNA"/>
</dbReference>
<dbReference type="EC" id="6.3.2.2" evidence="4"/>